<dbReference type="InterPro" id="IPR026352">
    <property type="entry name" value="Nanowire_3heme"/>
</dbReference>
<gene>
    <name evidence="2" type="ordered locus">GSU2210</name>
</gene>
<dbReference type="Proteomes" id="UP000000577">
    <property type="component" value="Chromosome"/>
</dbReference>
<sequence length="711" mass="75980">MKRLRLLVPAIVLLFLPVILFARDYKIVTFATETAGTVAFSHPVHLKSLGNNCTLCHNTLFKIGDKAAPVTMKAMEQGASCGACHNGKRAFGLPACTRCHVTKEVPIDIPNFGAVVFSHAFHLGLGAYGCADCHNAVFRAATNNPNVSMKAMEQGKSCGACHDGSTAFSVKGDCTRCHVVRDITFAASATFSHTLHLAAGYGCGECHGRLFTAGPDSRRYTMQEMETQKSCGGCHNGNTAFSVKGDCDRCHANVREVSFAAHDAMFSHKLHTQLLNCDSCHSGIFIGGAASRRYTMKDMEQGRSCGVCHEDKTVFGVTGNCDRCHPKTRDVSFRTAVAGNVVFSHDAHRQMYGCGDCHNGIFTTGAARVGATMADMGKGLSCGACHDGKSAFPATAADSCSRCHPLRDVNMAANSYFPHVKHLEANTCGDCHNDLFKAGPGNRRWTMPQMEQGNSCGACHDGTSAFSVRGKCGACHRETVEVAIPVKQTGITRFSHSSHTALYSCVDCHNAVVGAGVTARRVTMAAMEKGESCGACHDGKVAFTVRENCTRCHPVKDIPFTPSGARFSHDVHLKVHGCGDCHDALYRPGPDNRRVTMAEMERGTSCGACHDGSAAFPVTAGCDRCHPATKGIKYDLPADVGSVLFSHRNHTAKGYACSDCHGTIVTAGAGRKSSTMKEMEQGKSCGACHGFSMAFTVSDPVNCVRCHQRLY</sequence>
<dbReference type="PANTHER" id="PTHR39425:SF1">
    <property type="entry name" value="CYTOCHROME C7-LIKE DOMAIN-CONTAINING PROTEIN"/>
    <property type="match status" value="1"/>
</dbReference>
<dbReference type="EnsemblBacteria" id="AAR35586">
    <property type="protein sequence ID" value="AAR35586"/>
    <property type="gene ID" value="GSU2210"/>
</dbReference>
<dbReference type="Pfam" id="PF14522">
    <property type="entry name" value="Cytochrome_C7"/>
    <property type="match status" value="9"/>
</dbReference>
<dbReference type="HOGENOM" id="CLU_389209_0_0_7"/>
<organism evidence="2 3">
    <name type="scientific">Geobacter sulfurreducens (strain ATCC 51573 / DSM 12127 / PCA)</name>
    <dbReference type="NCBI Taxonomy" id="243231"/>
    <lineage>
        <taxon>Bacteria</taxon>
        <taxon>Pseudomonadati</taxon>
        <taxon>Thermodesulfobacteriota</taxon>
        <taxon>Desulfuromonadia</taxon>
        <taxon>Geobacterales</taxon>
        <taxon>Geobacteraceae</taxon>
        <taxon>Geobacter</taxon>
    </lineage>
</organism>
<dbReference type="SUPFAM" id="SSF48695">
    <property type="entry name" value="Multiheme cytochromes"/>
    <property type="match status" value="3"/>
</dbReference>
<feature type="domain" description="Cytochrome c7-like" evidence="1">
    <location>
        <begin position="566"/>
        <end position="626"/>
    </location>
</feature>
<dbReference type="NCBIfam" id="TIGR04257">
    <property type="entry name" value="nanowire_3heme"/>
    <property type="match status" value="9"/>
</dbReference>
<feature type="domain" description="Cytochrome c7-like" evidence="1">
    <location>
        <begin position="493"/>
        <end position="553"/>
    </location>
</feature>
<evidence type="ECO:0000259" key="1">
    <source>
        <dbReference type="Pfam" id="PF14522"/>
    </source>
</evidence>
<dbReference type="InterPro" id="IPR036280">
    <property type="entry name" value="Multihaem_cyt_sf"/>
</dbReference>
<keyword evidence="3" id="KW-1185">Reference proteome</keyword>
<dbReference type="KEGG" id="gsu:GSU2210"/>
<dbReference type="InterPro" id="IPR029467">
    <property type="entry name" value="Cyt_c7-like"/>
</dbReference>
<proteinExistence type="predicted"/>
<reference evidence="2 3" key="2">
    <citation type="journal article" date="2012" name="BMC Genomics">
        <title>Comparative genomic analysis of Geobacter sulfurreducens KN400, a strain with enhanced capacity for extracellular electron transfer and electricity production.</title>
        <authorList>
            <person name="Butler J.E."/>
            <person name="Young N.D."/>
            <person name="Aklujkar M."/>
            <person name="Lovley D.R."/>
        </authorList>
    </citation>
    <scope>NUCLEOTIDE SEQUENCE [LARGE SCALE GENOMIC DNA]</scope>
    <source>
        <strain evidence="3">ATCC 51573 / DSM 12127 / PCA</strain>
    </source>
</reference>
<evidence type="ECO:0000313" key="3">
    <source>
        <dbReference type="Proteomes" id="UP000000577"/>
    </source>
</evidence>
<dbReference type="OrthoDB" id="5391425at2"/>
<dbReference type="eggNOG" id="COG0484">
    <property type="taxonomic scope" value="Bacteria"/>
</dbReference>
<accession>Q74AY9</accession>
<feature type="domain" description="Cytochrome c7-like" evidence="1">
    <location>
        <begin position="417"/>
        <end position="477"/>
    </location>
</feature>
<name>Q74AY9_GEOSL</name>
<feature type="domain" description="Cytochrome c7-like" evidence="1">
    <location>
        <begin position="265"/>
        <end position="325"/>
    </location>
</feature>
<evidence type="ECO:0000313" key="2">
    <source>
        <dbReference type="EMBL" id="AAR35586.1"/>
    </source>
</evidence>
<dbReference type="CDD" id="cd08168">
    <property type="entry name" value="Cytochrom_C3"/>
    <property type="match status" value="2"/>
</dbReference>
<reference evidence="2 3" key="1">
    <citation type="journal article" date="2003" name="Science">
        <title>Genome of Geobacter sulfurreducens: metal reduction in subsurface environments.</title>
        <authorList>
            <person name="Methe B.A."/>
            <person name="Nelson K.E."/>
            <person name="Eisen J.A."/>
            <person name="Paulsen I.T."/>
            <person name="Nelson W."/>
            <person name="Heidelberg J.F."/>
            <person name="Wu D."/>
            <person name="Wu M."/>
            <person name="Ward N."/>
            <person name="Beanan M.J."/>
            <person name="Dodson R.J."/>
            <person name="Madupu R."/>
            <person name="Brinkac L.M."/>
            <person name="Daugherty S.C."/>
            <person name="DeBoy R.T."/>
            <person name="Durkin A.S."/>
            <person name="Gwinn M."/>
            <person name="Kolonay J.F."/>
            <person name="Sullivan S.A."/>
            <person name="Haft D.H."/>
            <person name="Selengut J."/>
            <person name="Davidsen T.M."/>
            <person name="Zafar N."/>
            <person name="White O."/>
            <person name="Tran B."/>
            <person name="Romero C."/>
            <person name="Forberger H.A."/>
            <person name="Weidman J."/>
            <person name="Khouri H."/>
            <person name="Feldblyum T.V."/>
            <person name="Utterback T.R."/>
            <person name="Van Aken S.E."/>
            <person name="Lovley D.R."/>
            <person name="Fraser C.M."/>
        </authorList>
    </citation>
    <scope>NUCLEOTIDE SEQUENCE [LARGE SCALE GENOMIC DNA]</scope>
    <source>
        <strain evidence="3">ATCC 51573 / DSM 12127 / PCA</strain>
    </source>
</reference>
<protein>
    <submittedName>
        <fullName evidence="2">Cytochrome c</fullName>
    </submittedName>
</protein>
<dbReference type="STRING" id="243231.GSU2210"/>
<dbReference type="EMBL" id="AE017180">
    <property type="protein sequence ID" value="AAR35586.1"/>
    <property type="molecule type" value="Genomic_DNA"/>
</dbReference>
<dbReference type="AlphaFoldDB" id="Q74AY9"/>
<dbReference type="InParanoid" id="Q74AY9"/>
<feature type="domain" description="Cytochrome c7-like" evidence="1">
    <location>
        <begin position="643"/>
        <end position="708"/>
    </location>
</feature>
<feature type="domain" description="Cytochrome c7-like" evidence="1">
    <location>
        <begin position="115"/>
        <end position="178"/>
    </location>
</feature>
<dbReference type="PATRIC" id="fig|243231.5.peg.2242"/>
<feature type="domain" description="Cytochrome c7-like" evidence="1">
    <location>
        <begin position="38"/>
        <end position="100"/>
    </location>
</feature>
<feature type="domain" description="Cytochrome c7-like" evidence="1">
    <location>
        <begin position="190"/>
        <end position="251"/>
    </location>
</feature>
<dbReference type="RefSeq" id="WP_010942850.1">
    <property type="nucleotide sequence ID" value="NC_002939.5"/>
</dbReference>
<dbReference type="PANTHER" id="PTHR39425">
    <property type="entry name" value="LIPOPROTEIN CYTOCHROME C"/>
    <property type="match status" value="1"/>
</dbReference>
<feature type="domain" description="Cytochrome c7-like" evidence="1">
    <location>
        <begin position="341"/>
        <end position="404"/>
    </location>
</feature>
<dbReference type="Gene3D" id="3.90.10.10">
    <property type="entry name" value="Cytochrome C3"/>
    <property type="match status" value="9"/>
</dbReference>